<feature type="domain" description="ABC transmembrane type-1" evidence="8">
    <location>
        <begin position="94"/>
        <end position="278"/>
    </location>
</feature>
<evidence type="ECO:0000256" key="2">
    <source>
        <dbReference type="ARBA" id="ARBA00022448"/>
    </source>
</evidence>
<evidence type="ECO:0000256" key="3">
    <source>
        <dbReference type="ARBA" id="ARBA00022475"/>
    </source>
</evidence>
<dbReference type="Proteomes" id="UP000295636">
    <property type="component" value="Unassembled WGS sequence"/>
</dbReference>
<accession>A0A4R5KS46</accession>
<keyword evidence="3" id="KW-1003">Cell membrane</keyword>
<dbReference type="SUPFAM" id="SSF161098">
    <property type="entry name" value="MetI-like"/>
    <property type="match status" value="1"/>
</dbReference>
<dbReference type="GO" id="GO:0055085">
    <property type="term" value="P:transmembrane transport"/>
    <property type="evidence" value="ECO:0007669"/>
    <property type="project" value="InterPro"/>
</dbReference>
<dbReference type="RefSeq" id="WP_133226919.1">
    <property type="nucleotide sequence ID" value="NZ_SMRT01000003.1"/>
</dbReference>
<feature type="transmembrane region" description="Helical" evidence="7">
    <location>
        <begin position="90"/>
        <end position="120"/>
    </location>
</feature>
<proteinExistence type="inferred from homology"/>
<evidence type="ECO:0000256" key="4">
    <source>
        <dbReference type="ARBA" id="ARBA00022692"/>
    </source>
</evidence>
<evidence type="ECO:0000313" key="9">
    <source>
        <dbReference type="EMBL" id="TDF98659.1"/>
    </source>
</evidence>
<evidence type="ECO:0000313" key="10">
    <source>
        <dbReference type="Proteomes" id="UP000295636"/>
    </source>
</evidence>
<gene>
    <name evidence="9" type="ORF">E1757_08960</name>
</gene>
<keyword evidence="4 7" id="KW-0812">Transmembrane</keyword>
<organism evidence="9 10">
    <name type="scientific">Paenibacillus piri</name>
    <dbReference type="NCBI Taxonomy" id="2547395"/>
    <lineage>
        <taxon>Bacteria</taxon>
        <taxon>Bacillati</taxon>
        <taxon>Bacillota</taxon>
        <taxon>Bacilli</taxon>
        <taxon>Bacillales</taxon>
        <taxon>Paenibacillaceae</taxon>
        <taxon>Paenibacillus</taxon>
    </lineage>
</organism>
<name>A0A4R5KS46_9BACL</name>
<evidence type="ECO:0000256" key="1">
    <source>
        <dbReference type="ARBA" id="ARBA00004651"/>
    </source>
</evidence>
<reference evidence="9 10" key="1">
    <citation type="submission" date="2019-03" db="EMBL/GenBank/DDBJ databases">
        <title>This is whole genome sequence of Paenibacillus sp MS74 strain.</title>
        <authorList>
            <person name="Trinh H.N."/>
        </authorList>
    </citation>
    <scope>NUCLEOTIDE SEQUENCE [LARGE SCALE GENOMIC DNA]</scope>
    <source>
        <strain evidence="9 10">MS74</strain>
    </source>
</reference>
<dbReference type="PANTHER" id="PTHR30043:SF1">
    <property type="entry name" value="ABC TRANSPORT SYSTEM PERMEASE PROTEIN P69"/>
    <property type="match status" value="1"/>
</dbReference>
<dbReference type="GO" id="GO:0005886">
    <property type="term" value="C:plasma membrane"/>
    <property type="evidence" value="ECO:0007669"/>
    <property type="project" value="UniProtKB-SubCell"/>
</dbReference>
<feature type="transmembrane region" description="Helical" evidence="7">
    <location>
        <begin position="33"/>
        <end position="53"/>
    </location>
</feature>
<feature type="transmembrane region" description="Helical" evidence="7">
    <location>
        <begin position="203"/>
        <end position="222"/>
    </location>
</feature>
<feature type="transmembrane region" description="Helical" evidence="7">
    <location>
        <begin position="229"/>
        <end position="254"/>
    </location>
</feature>
<dbReference type="PANTHER" id="PTHR30043">
    <property type="entry name" value="PHOSPHONATES TRANSPORT SYSTEM PERMEASE PROTEIN"/>
    <property type="match status" value="1"/>
</dbReference>
<sequence>MEVDESTYAVSVAGNKARLDRTRRIKLKPLNKASIAIRLTLIALSLLTVYGIMSFDYKDINFFEGIFSTILNIKTMFFEPRLQHFTFIEALYQVTVTLGLAFLTTLFGAVIALFLGLFAAQNLSTKSVSIGIKGFVAIVRAVPTVLWVLIFAVAAGLGSVAAVVGMTFHSVGYLIKTYSESFEELDEGVIEALKASGANWWQIVFQAVIPSTMSYIISWTFLRFEINFAVSVAMGAAAGAGGIGFDMFMASGFYYDLREIGVITYLILAFAIALEVIATKIKGYLKASVL</sequence>
<keyword evidence="5 7" id="KW-1133">Transmembrane helix</keyword>
<comment type="similarity">
    <text evidence="7">Belongs to the binding-protein-dependent transport system permease family.</text>
</comment>
<dbReference type="PROSITE" id="PS50928">
    <property type="entry name" value="ABC_TM1"/>
    <property type="match status" value="1"/>
</dbReference>
<dbReference type="CDD" id="cd06261">
    <property type="entry name" value="TM_PBP2"/>
    <property type="match status" value="1"/>
</dbReference>
<evidence type="ECO:0000259" key="8">
    <source>
        <dbReference type="PROSITE" id="PS50928"/>
    </source>
</evidence>
<comment type="subcellular location">
    <subcellularLocation>
        <location evidence="1 7">Cell membrane</location>
        <topology evidence="1 7">Multi-pass membrane protein</topology>
    </subcellularLocation>
</comment>
<keyword evidence="6 7" id="KW-0472">Membrane</keyword>
<dbReference type="AlphaFoldDB" id="A0A4R5KS46"/>
<feature type="transmembrane region" description="Helical" evidence="7">
    <location>
        <begin position="260"/>
        <end position="278"/>
    </location>
</feature>
<comment type="caution">
    <text evidence="9">The sequence shown here is derived from an EMBL/GenBank/DDBJ whole genome shotgun (WGS) entry which is preliminary data.</text>
</comment>
<evidence type="ECO:0000256" key="5">
    <source>
        <dbReference type="ARBA" id="ARBA00022989"/>
    </source>
</evidence>
<keyword evidence="10" id="KW-1185">Reference proteome</keyword>
<protein>
    <submittedName>
        <fullName evidence="9">ABC transporter permease subunit</fullName>
    </submittedName>
</protein>
<dbReference type="Gene3D" id="1.10.3720.10">
    <property type="entry name" value="MetI-like"/>
    <property type="match status" value="1"/>
</dbReference>
<feature type="transmembrane region" description="Helical" evidence="7">
    <location>
        <begin position="141"/>
        <end position="164"/>
    </location>
</feature>
<dbReference type="InterPro" id="IPR035906">
    <property type="entry name" value="MetI-like_sf"/>
</dbReference>
<dbReference type="InterPro" id="IPR000515">
    <property type="entry name" value="MetI-like"/>
</dbReference>
<dbReference type="Pfam" id="PF00528">
    <property type="entry name" value="BPD_transp_1"/>
    <property type="match status" value="1"/>
</dbReference>
<evidence type="ECO:0000256" key="6">
    <source>
        <dbReference type="ARBA" id="ARBA00023136"/>
    </source>
</evidence>
<keyword evidence="2 7" id="KW-0813">Transport</keyword>
<evidence type="ECO:0000256" key="7">
    <source>
        <dbReference type="RuleBase" id="RU363032"/>
    </source>
</evidence>
<dbReference type="OrthoDB" id="8557224at2"/>
<dbReference type="EMBL" id="SMRT01000003">
    <property type="protein sequence ID" value="TDF98659.1"/>
    <property type="molecule type" value="Genomic_DNA"/>
</dbReference>